<sequence>MSKKPKDLPAVGWRELVHLPELGLHAVPAKIDTGARTSSLHGTVLEEFERDGEKFVRFAVDFERQHVRQVCEAVHVDIRGITSSNGETQRRYVIKTPLRIGEVEFRAEISLADRRDMRFPMLIGRSSLRRRFVVDSGYSWLQTPEMKVKKGHKP</sequence>
<dbReference type="InterPro" id="IPR008503">
    <property type="entry name" value="Asp_endopeptidase"/>
</dbReference>
<name>A0ABS7J129_9SPHN</name>
<evidence type="ECO:0000259" key="1">
    <source>
        <dbReference type="Pfam" id="PF05618"/>
    </source>
</evidence>
<dbReference type="RefSeq" id="WP_221554928.1">
    <property type="nucleotide sequence ID" value="NZ_JAIGNO010000001.1"/>
</dbReference>
<comment type="caution">
    <text evidence="2">The sequence shown here is derived from an EMBL/GenBank/DDBJ whole genome shotgun (WGS) entry which is preliminary data.</text>
</comment>
<reference evidence="2 3" key="1">
    <citation type="submission" date="2021-08" db="EMBL/GenBank/DDBJ databases">
        <title>Comparative Genomics Analysis of the Genus Qipengyuania Reveals Extensive Genetic Diversity and Metabolic Versatility, Including the Description of Fifteen Novel Species.</title>
        <authorList>
            <person name="Liu Y."/>
        </authorList>
    </citation>
    <scope>NUCLEOTIDE SEQUENCE [LARGE SCALE GENOMIC DNA]</scope>
    <source>
        <strain evidence="2 3">6D47A</strain>
    </source>
</reference>
<protein>
    <submittedName>
        <fullName evidence="2">RimK/LysX family protein</fullName>
    </submittedName>
</protein>
<dbReference type="Gene3D" id="2.40.70.10">
    <property type="entry name" value="Acid Proteases"/>
    <property type="match status" value="1"/>
</dbReference>
<dbReference type="SUPFAM" id="SSF50630">
    <property type="entry name" value="Acid proteases"/>
    <property type="match status" value="1"/>
</dbReference>
<evidence type="ECO:0000313" key="3">
    <source>
        <dbReference type="Proteomes" id="UP000755104"/>
    </source>
</evidence>
<evidence type="ECO:0000313" key="2">
    <source>
        <dbReference type="EMBL" id="MBX7481043.1"/>
    </source>
</evidence>
<accession>A0ABS7J129</accession>
<gene>
    <name evidence="2" type="ORF">K3174_00755</name>
</gene>
<feature type="domain" description="Retropepsin-like aspartic endopeptidase" evidence="1">
    <location>
        <begin position="11"/>
        <end position="143"/>
    </location>
</feature>
<dbReference type="PANTHER" id="PTHR38037">
    <property type="entry name" value="ZN_PROTEASE DOMAIN-CONTAINING PROTEIN"/>
    <property type="match status" value="1"/>
</dbReference>
<keyword evidence="3" id="KW-1185">Reference proteome</keyword>
<organism evidence="2 3">
    <name type="scientific">Qipengyuania qiaonensis</name>
    <dbReference type="NCBI Taxonomy" id="2867240"/>
    <lineage>
        <taxon>Bacteria</taxon>
        <taxon>Pseudomonadati</taxon>
        <taxon>Pseudomonadota</taxon>
        <taxon>Alphaproteobacteria</taxon>
        <taxon>Sphingomonadales</taxon>
        <taxon>Erythrobacteraceae</taxon>
        <taxon>Qipengyuania</taxon>
    </lineage>
</organism>
<dbReference type="EMBL" id="JAIGNO010000001">
    <property type="protein sequence ID" value="MBX7481043.1"/>
    <property type="molecule type" value="Genomic_DNA"/>
</dbReference>
<proteinExistence type="predicted"/>
<dbReference type="InterPro" id="IPR021109">
    <property type="entry name" value="Peptidase_aspartic_dom_sf"/>
</dbReference>
<dbReference type="PANTHER" id="PTHR38037:SF2">
    <property type="entry name" value="ATP-DEPENDENT ZINC PROTEASE DOMAIN-CONTAINING PROTEIN-RELATED"/>
    <property type="match status" value="1"/>
</dbReference>
<dbReference type="Pfam" id="PF05618">
    <property type="entry name" value="Zn_protease"/>
    <property type="match status" value="1"/>
</dbReference>
<dbReference type="Proteomes" id="UP000755104">
    <property type="component" value="Unassembled WGS sequence"/>
</dbReference>